<name>A0A238LB85_9RHOB</name>
<accession>A0A238LB85</accession>
<dbReference type="EMBL" id="FXZK01000001">
    <property type="protein sequence ID" value="SMY06832.1"/>
    <property type="molecule type" value="Genomic_DNA"/>
</dbReference>
<evidence type="ECO:0000256" key="2">
    <source>
        <dbReference type="ARBA" id="ARBA00023136"/>
    </source>
</evidence>
<feature type="compositionally biased region" description="Low complexity" evidence="5">
    <location>
        <begin position="615"/>
        <end position="625"/>
    </location>
</feature>
<feature type="compositionally biased region" description="Acidic residues" evidence="5">
    <location>
        <begin position="626"/>
        <end position="652"/>
    </location>
</feature>
<dbReference type="Proteomes" id="UP000201613">
    <property type="component" value="Unassembled WGS sequence"/>
</dbReference>
<feature type="region of interest" description="Disordered" evidence="5">
    <location>
        <begin position="615"/>
        <end position="652"/>
    </location>
</feature>
<gene>
    <name evidence="7" type="primary">yiaD_2</name>
    <name evidence="7" type="ORF">LOM8899_00962</name>
</gene>
<sequence>MRLSSIMIPVLAFVVAGVCSVFAAKATVAVVEGRSVIAVQEELADNGHSWASVIGDGLQIVIEGEAPSEAIRFRAMSVAGSVVDASRVIDNMSVVDTQSLEPPTFAIEILRNDSGVSLIGLIPATTDRDDLNNRIATIAGDSAVTDLLETADYPVPAGWNIALDYALNVLGRLPRSKISVGAGRVEVTAISDSAAQKQQLETQLARLAPNGVRLGLSVSAPRPVITPFTTRFTLDGDGARFDACAADTEEAQRAIIAAAIDAGAEGRVSCTLGLGVPTRSWGDAVVMAIEAVSDLGGGTVTFADVDVALVAPEGTDQALFDQVIGELANAMPEVFALEAVLPEPPVERPDGPLTFTATLSPEGSVQLRGLVADDLMNMTLENYAMARFGRQSVTMGTRISDELPTGWSVRMLAGVEALGLLSNGSVVVTPDDVTVRGNTGNSEAGAEISRLMIDKLGQSADFTVDVTYLEELDPIASLPTPDECTAAITSLTVDRKITFDPGSTQITVQGQQLVDEIAEILIECPNRQIEIAGYTDSQGRDQMNLELSQSRADAVLDALRARRVPVGSFTAVGYGEENPIADNGTEEGREANRRIEFILIEPEPTPEELTALEQIEAEAAQAEAETGTDTDTETTDETTADDTADTETETAN</sequence>
<dbReference type="InterPro" id="IPR050330">
    <property type="entry name" value="Bact_OuterMem_StrucFunc"/>
</dbReference>
<evidence type="ECO:0000256" key="5">
    <source>
        <dbReference type="SAM" id="MobiDB-lite"/>
    </source>
</evidence>
<reference evidence="7 8" key="1">
    <citation type="submission" date="2017-05" db="EMBL/GenBank/DDBJ databases">
        <authorList>
            <person name="Song R."/>
            <person name="Chenine A.L."/>
            <person name="Ruprecht R.M."/>
        </authorList>
    </citation>
    <scope>NUCLEOTIDE SEQUENCE [LARGE SCALE GENOMIC DNA]</scope>
    <source>
        <strain evidence="7 8">CECT 8899</strain>
    </source>
</reference>
<dbReference type="InterPro" id="IPR006665">
    <property type="entry name" value="OmpA-like"/>
</dbReference>
<evidence type="ECO:0000313" key="8">
    <source>
        <dbReference type="Proteomes" id="UP000201613"/>
    </source>
</evidence>
<dbReference type="RefSeq" id="WP_093991420.1">
    <property type="nucleotide sequence ID" value="NZ_FXZK01000001.1"/>
</dbReference>
<comment type="subcellular location">
    <subcellularLocation>
        <location evidence="1">Cell outer membrane</location>
    </subcellularLocation>
</comment>
<dbReference type="PANTHER" id="PTHR30329">
    <property type="entry name" value="STATOR ELEMENT OF FLAGELLAR MOTOR COMPLEX"/>
    <property type="match status" value="1"/>
</dbReference>
<dbReference type="PROSITE" id="PS51123">
    <property type="entry name" value="OMPA_2"/>
    <property type="match status" value="1"/>
</dbReference>
<evidence type="ECO:0000256" key="3">
    <source>
        <dbReference type="ARBA" id="ARBA00023237"/>
    </source>
</evidence>
<evidence type="ECO:0000259" key="6">
    <source>
        <dbReference type="PROSITE" id="PS51123"/>
    </source>
</evidence>
<dbReference type="AlphaFoldDB" id="A0A238LB85"/>
<dbReference type="SUPFAM" id="SSF103088">
    <property type="entry name" value="OmpA-like"/>
    <property type="match status" value="1"/>
</dbReference>
<keyword evidence="7" id="KW-0449">Lipoprotein</keyword>
<dbReference type="CDD" id="cd07185">
    <property type="entry name" value="OmpA_C-like"/>
    <property type="match status" value="1"/>
</dbReference>
<dbReference type="PRINTS" id="PR01021">
    <property type="entry name" value="OMPADOMAIN"/>
</dbReference>
<evidence type="ECO:0000256" key="4">
    <source>
        <dbReference type="PROSITE-ProRule" id="PRU00473"/>
    </source>
</evidence>
<dbReference type="Gene3D" id="3.30.1330.60">
    <property type="entry name" value="OmpA-like domain"/>
    <property type="match status" value="1"/>
</dbReference>
<keyword evidence="8" id="KW-1185">Reference proteome</keyword>
<dbReference type="Pfam" id="PF00691">
    <property type="entry name" value="OmpA"/>
    <property type="match status" value="1"/>
</dbReference>
<dbReference type="InterPro" id="IPR036737">
    <property type="entry name" value="OmpA-like_sf"/>
</dbReference>
<evidence type="ECO:0000313" key="7">
    <source>
        <dbReference type="EMBL" id="SMY06832.1"/>
    </source>
</evidence>
<keyword evidence="2 4" id="KW-0472">Membrane</keyword>
<dbReference type="Gene3D" id="3.40.1520.20">
    <property type="match status" value="2"/>
</dbReference>
<organism evidence="7 8">
    <name type="scientific">Flavimaricola marinus</name>
    <dbReference type="NCBI Taxonomy" id="1819565"/>
    <lineage>
        <taxon>Bacteria</taxon>
        <taxon>Pseudomonadati</taxon>
        <taxon>Pseudomonadota</taxon>
        <taxon>Alphaproteobacteria</taxon>
        <taxon>Rhodobacterales</taxon>
        <taxon>Paracoccaceae</taxon>
        <taxon>Flavimaricola</taxon>
    </lineage>
</organism>
<dbReference type="PANTHER" id="PTHR30329:SF21">
    <property type="entry name" value="LIPOPROTEIN YIAD-RELATED"/>
    <property type="match status" value="1"/>
</dbReference>
<protein>
    <submittedName>
        <fullName evidence="7">Putative lipoprotein YiaD</fullName>
    </submittedName>
</protein>
<evidence type="ECO:0000256" key="1">
    <source>
        <dbReference type="ARBA" id="ARBA00004442"/>
    </source>
</evidence>
<dbReference type="GO" id="GO:0009279">
    <property type="term" value="C:cell outer membrane"/>
    <property type="evidence" value="ECO:0007669"/>
    <property type="project" value="UniProtKB-SubCell"/>
</dbReference>
<dbReference type="OrthoDB" id="5525824at2"/>
<keyword evidence="3" id="KW-0998">Cell outer membrane</keyword>
<feature type="domain" description="OmpA-like" evidence="6">
    <location>
        <begin position="486"/>
        <end position="603"/>
    </location>
</feature>
<proteinExistence type="predicted"/>
<dbReference type="InterPro" id="IPR006664">
    <property type="entry name" value="OMP_bac"/>
</dbReference>